<dbReference type="OrthoDB" id="5817230at2759"/>
<dbReference type="PROSITE" id="PS51882">
    <property type="entry name" value="G_ALPHA"/>
    <property type="match status" value="1"/>
</dbReference>
<organism evidence="6 7">
    <name type="scientific">Genlisea aurea</name>
    <dbReference type="NCBI Taxonomy" id="192259"/>
    <lineage>
        <taxon>Eukaryota</taxon>
        <taxon>Viridiplantae</taxon>
        <taxon>Streptophyta</taxon>
        <taxon>Embryophyta</taxon>
        <taxon>Tracheophyta</taxon>
        <taxon>Spermatophyta</taxon>
        <taxon>Magnoliopsida</taxon>
        <taxon>eudicotyledons</taxon>
        <taxon>Gunneridae</taxon>
        <taxon>Pentapetalae</taxon>
        <taxon>asterids</taxon>
        <taxon>lamiids</taxon>
        <taxon>Lamiales</taxon>
        <taxon>Lentibulariaceae</taxon>
        <taxon>Genlisea</taxon>
    </lineage>
</organism>
<comment type="caution">
    <text evidence="6">The sequence shown here is derived from an EMBL/GenBank/DDBJ whole genome shotgun (WGS) entry which is preliminary data.</text>
</comment>
<feature type="non-terminal residue" evidence="6">
    <location>
        <position position="1"/>
    </location>
</feature>
<reference evidence="6 7" key="1">
    <citation type="journal article" date="2013" name="BMC Genomics">
        <title>The miniature genome of a carnivorous plant Genlisea aurea contains a low number of genes and short non-coding sequences.</title>
        <authorList>
            <person name="Leushkin E.V."/>
            <person name="Sutormin R.A."/>
            <person name="Nabieva E.R."/>
            <person name="Penin A.A."/>
            <person name="Kondrashov A.S."/>
            <person name="Logacheva M.D."/>
        </authorList>
    </citation>
    <scope>NUCLEOTIDE SEQUENCE [LARGE SCALE GENOMIC DNA]</scope>
</reference>
<keyword evidence="1" id="KW-0547">Nucleotide-binding</keyword>
<dbReference type="FunFam" id="1.10.400.10:FF:000013">
    <property type="entry name" value="Extra-large guanine nucleotide-binding protein 2"/>
    <property type="match status" value="1"/>
</dbReference>
<dbReference type="GO" id="GO:0003924">
    <property type="term" value="F:GTPase activity"/>
    <property type="evidence" value="ECO:0007669"/>
    <property type="project" value="InterPro"/>
</dbReference>
<evidence type="ECO:0000256" key="5">
    <source>
        <dbReference type="SAM" id="MobiDB-lite"/>
    </source>
</evidence>
<keyword evidence="3" id="KW-0807">Transducer</keyword>
<evidence type="ECO:0000313" key="7">
    <source>
        <dbReference type="Proteomes" id="UP000015453"/>
    </source>
</evidence>
<evidence type="ECO:0000256" key="2">
    <source>
        <dbReference type="ARBA" id="ARBA00023134"/>
    </source>
</evidence>
<dbReference type="SUPFAM" id="SSF47895">
    <property type="entry name" value="Transducin (alpha subunit), insertion domain"/>
    <property type="match status" value="1"/>
</dbReference>
<dbReference type="GO" id="GO:0001664">
    <property type="term" value="F:G protein-coupled receptor binding"/>
    <property type="evidence" value="ECO:0007669"/>
    <property type="project" value="TreeGrafter"/>
</dbReference>
<protein>
    <submittedName>
        <fullName evidence="6">Uncharacterized protein</fullName>
    </submittedName>
</protein>
<dbReference type="InterPro" id="IPR027417">
    <property type="entry name" value="P-loop_NTPase"/>
</dbReference>
<dbReference type="Gene3D" id="3.40.50.300">
    <property type="entry name" value="P-loop containing nucleotide triphosphate hydrolases"/>
    <property type="match status" value="1"/>
</dbReference>
<dbReference type="GO" id="GO:0005525">
    <property type="term" value="F:GTP binding"/>
    <property type="evidence" value="ECO:0007669"/>
    <property type="project" value="UniProtKB-KW"/>
</dbReference>
<dbReference type="InterPro" id="IPR001019">
    <property type="entry name" value="Gprotein_alpha_su"/>
</dbReference>
<dbReference type="PANTHER" id="PTHR10218">
    <property type="entry name" value="GTP-BINDING PROTEIN ALPHA SUBUNIT"/>
    <property type="match status" value="1"/>
</dbReference>
<dbReference type="InterPro" id="IPR011025">
    <property type="entry name" value="GproteinA_insert"/>
</dbReference>
<dbReference type="GO" id="GO:0046872">
    <property type="term" value="F:metal ion binding"/>
    <property type="evidence" value="ECO:0007669"/>
    <property type="project" value="UniProtKB-KW"/>
</dbReference>
<feature type="region of interest" description="Disordered" evidence="5">
    <location>
        <begin position="1"/>
        <end position="20"/>
    </location>
</feature>
<dbReference type="GO" id="GO:0007188">
    <property type="term" value="P:adenylate cyclase-modulating G protein-coupled receptor signaling pathway"/>
    <property type="evidence" value="ECO:0007669"/>
    <property type="project" value="TreeGrafter"/>
</dbReference>
<feature type="binding site" evidence="4">
    <location>
        <position position="138"/>
    </location>
    <ligand>
        <name>Mg(2+)</name>
        <dbReference type="ChEBI" id="CHEBI:18420"/>
    </ligand>
</feature>
<keyword evidence="2" id="KW-0342">GTP-binding</keyword>
<keyword evidence="4" id="KW-0479">Metal-binding</keyword>
<evidence type="ECO:0000256" key="3">
    <source>
        <dbReference type="ARBA" id="ARBA00023224"/>
    </source>
</evidence>
<evidence type="ECO:0000256" key="4">
    <source>
        <dbReference type="PIRSR" id="PIRSR601019-2"/>
    </source>
</evidence>
<accession>S8BW34</accession>
<dbReference type="GO" id="GO:0005834">
    <property type="term" value="C:heterotrimeric G-protein complex"/>
    <property type="evidence" value="ECO:0007669"/>
    <property type="project" value="TreeGrafter"/>
</dbReference>
<dbReference type="SMART" id="SM00275">
    <property type="entry name" value="G_alpha"/>
    <property type="match status" value="1"/>
</dbReference>
<keyword evidence="4" id="KW-0460">Magnesium</keyword>
<keyword evidence="7" id="KW-1185">Reference proteome</keyword>
<name>S8BW34_9LAMI</name>
<dbReference type="Proteomes" id="UP000015453">
    <property type="component" value="Unassembled WGS sequence"/>
</dbReference>
<dbReference type="PANTHER" id="PTHR10218:SF222">
    <property type="entry name" value="EXTRA-LARGE GUANINE NUCLEOTIDE-BINDING PROTEIN 1"/>
    <property type="match status" value="1"/>
</dbReference>
<evidence type="ECO:0000313" key="6">
    <source>
        <dbReference type="EMBL" id="EPS58579.1"/>
    </source>
</evidence>
<dbReference type="Gene3D" id="1.10.400.10">
    <property type="entry name" value="GI Alpha 1, domain 2-like"/>
    <property type="match status" value="1"/>
</dbReference>
<dbReference type="SUPFAM" id="SSF52540">
    <property type="entry name" value="P-loop containing nucleoside triphosphate hydrolases"/>
    <property type="match status" value="1"/>
</dbReference>
<dbReference type="AlphaFoldDB" id="S8BW34"/>
<sequence>EGQKPSQLITPHLNVGGPIKPEASNGNAGVYINGREITKVELRMLKLAGVQCAGNPHFWVNEDGSYQEEGQKNTKGYLWGKAGTKLLCALLSLPTPSKSSQLCDEIISGTTNQTVPDYVERRAVQKLLLVGVSGSGTSTIFKQAKILYKDAPFSEDELEHLTWAIQSNVYRYIGVLLEGREYFEEEFSEGKNFRQQLIKTLLGEETKLYSLSPKLKAFSDWFLKTMASGTLEAIFPAATREYSPLIEELWRDGSVQATYKRRAELDCLPDAASYFLERASEILKSDYKPSNRDILHAEHVSPNGLSCVDFSFPESTYDDEFDSWGDLHADHQRFQLIRLQSRGLGEKCKWLQMFEDIGIVVLSISLTDYDQLAVGGDGIARNKMILSREFFEAMVTHPAFEPMNFLLLLTKYDAFEEKMERVPLSRCDWFDDFNPVTTTSSSSSSGSLLGQAGFHHVAVKFKRLYSRLRGGGKKLYVSPVNSLEGKSVDGALRYAREIVQWEGERGDFGFNEYSIYYSSEAS</sequence>
<dbReference type="Pfam" id="PF00503">
    <property type="entry name" value="G-alpha"/>
    <property type="match status" value="1"/>
</dbReference>
<dbReference type="EMBL" id="AUSU01009081">
    <property type="protein sequence ID" value="EPS58579.1"/>
    <property type="molecule type" value="Genomic_DNA"/>
</dbReference>
<dbReference type="GO" id="GO:0031683">
    <property type="term" value="F:G-protein beta/gamma-subunit complex binding"/>
    <property type="evidence" value="ECO:0007669"/>
    <property type="project" value="InterPro"/>
</dbReference>
<feature type="non-terminal residue" evidence="6">
    <location>
        <position position="522"/>
    </location>
</feature>
<evidence type="ECO:0000256" key="1">
    <source>
        <dbReference type="ARBA" id="ARBA00022741"/>
    </source>
</evidence>
<dbReference type="GO" id="GO:0005737">
    <property type="term" value="C:cytoplasm"/>
    <property type="evidence" value="ECO:0007669"/>
    <property type="project" value="TreeGrafter"/>
</dbReference>
<proteinExistence type="predicted"/>
<gene>
    <name evidence="6" type="ORF">M569_16233</name>
</gene>